<dbReference type="GO" id="GO:0006364">
    <property type="term" value="P:rRNA processing"/>
    <property type="evidence" value="ECO:0007669"/>
    <property type="project" value="UniProtKB-KW"/>
</dbReference>
<name>A0ABC8QYT0_9AQUA</name>
<dbReference type="PANTHER" id="PTHR17039">
    <property type="entry name" value="U3 SMALL NUCLEOLAR RIBONUCLEOPROTEIN PROTEIN MPP10"/>
    <property type="match status" value="1"/>
</dbReference>
<dbReference type="Proteomes" id="UP001642360">
    <property type="component" value="Unassembled WGS sequence"/>
</dbReference>
<feature type="region of interest" description="Disordered" evidence="7">
    <location>
        <begin position="1"/>
        <end position="27"/>
    </location>
</feature>
<accession>A0ABC8QYT0</accession>
<dbReference type="InterPro" id="IPR012173">
    <property type="entry name" value="Mpp10"/>
</dbReference>
<evidence type="ECO:0000256" key="1">
    <source>
        <dbReference type="ARBA" id="ARBA00004604"/>
    </source>
</evidence>
<dbReference type="EMBL" id="CAUOFW020000825">
    <property type="protein sequence ID" value="CAK9137587.1"/>
    <property type="molecule type" value="Genomic_DNA"/>
</dbReference>
<evidence type="ECO:0000256" key="2">
    <source>
        <dbReference type="ARBA" id="ARBA00022517"/>
    </source>
</evidence>
<comment type="caution">
    <text evidence="8">The sequence shown here is derived from an EMBL/GenBank/DDBJ whole genome shotgun (WGS) entry which is preliminary data.</text>
</comment>
<feature type="compositionally biased region" description="Basic and acidic residues" evidence="7">
    <location>
        <begin position="196"/>
        <end position="212"/>
    </location>
</feature>
<dbReference type="GO" id="GO:1990904">
    <property type="term" value="C:ribonucleoprotein complex"/>
    <property type="evidence" value="ECO:0007669"/>
    <property type="project" value="UniProtKB-KW"/>
</dbReference>
<feature type="compositionally biased region" description="Acidic residues" evidence="7">
    <location>
        <begin position="213"/>
        <end position="247"/>
    </location>
</feature>
<dbReference type="GO" id="GO:0005730">
    <property type="term" value="C:nucleolus"/>
    <property type="evidence" value="ECO:0007669"/>
    <property type="project" value="UniProtKB-SubCell"/>
</dbReference>
<feature type="compositionally biased region" description="Gly residues" evidence="7">
    <location>
        <begin position="1"/>
        <end position="10"/>
    </location>
</feature>
<keyword evidence="5" id="KW-0687">Ribonucleoprotein</keyword>
<keyword evidence="4" id="KW-0539">Nucleus</keyword>
<evidence type="ECO:0000256" key="6">
    <source>
        <dbReference type="ARBA" id="ARBA00029455"/>
    </source>
</evidence>
<evidence type="ECO:0000313" key="8">
    <source>
        <dbReference type="EMBL" id="CAK9137587.1"/>
    </source>
</evidence>
<proteinExistence type="inferred from homology"/>
<keyword evidence="3" id="KW-0698">rRNA processing</keyword>
<comment type="subcellular location">
    <subcellularLocation>
        <location evidence="1">Nucleus</location>
        <location evidence="1">Nucleolus</location>
    </subcellularLocation>
</comment>
<evidence type="ECO:0000313" key="9">
    <source>
        <dbReference type="Proteomes" id="UP001642360"/>
    </source>
</evidence>
<sequence length="280" mass="31851">MATSTDGGGLEALHRLKSTDPPVYLSQSPDLSEAARLASQYIFSSLTPHTPKSPFTHLLIEGFDAEQIWQQIDLQSQPLISTLRREIKKFEKNPEEISKLFQTVGVRNENLEGKSKGVGLEGEKRNLERESEDFEGVEDKVLEVSDEEEEEEEGEGEGEGEEEEEEEEEEGGGGGVEDEFLKIKELEEYLQDDEAREYGLESRKKGERKVYNDEEDEDGNDEEEEHDEGEDTDEFEALGLEDDEDDERGDKLRNARCCFLFLLLYENIYSAFPSLAHVVL</sequence>
<organism evidence="8 9">
    <name type="scientific">Ilex paraguariensis</name>
    <name type="common">yerba mate</name>
    <dbReference type="NCBI Taxonomy" id="185542"/>
    <lineage>
        <taxon>Eukaryota</taxon>
        <taxon>Viridiplantae</taxon>
        <taxon>Streptophyta</taxon>
        <taxon>Embryophyta</taxon>
        <taxon>Tracheophyta</taxon>
        <taxon>Spermatophyta</taxon>
        <taxon>Magnoliopsida</taxon>
        <taxon>eudicotyledons</taxon>
        <taxon>Gunneridae</taxon>
        <taxon>Pentapetalae</taxon>
        <taxon>asterids</taxon>
        <taxon>campanulids</taxon>
        <taxon>Aquifoliales</taxon>
        <taxon>Aquifoliaceae</taxon>
        <taxon>Ilex</taxon>
    </lineage>
</organism>
<evidence type="ECO:0000256" key="3">
    <source>
        <dbReference type="ARBA" id="ARBA00022552"/>
    </source>
</evidence>
<protein>
    <submittedName>
        <fullName evidence="8">Uncharacterized protein</fullName>
    </submittedName>
</protein>
<feature type="compositionally biased region" description="Acidic residues" evidence="7">
    <location>
        <begin position="144"/>
        <end position="171"/>
    </location>
</feature>
<evidence type="ECO:0000256" key="5">
    <source>
        <dbReference type="ARBA" id="ARBA00023274"/>
    </source>
</evidence>
<gene>
    <name evidence="8" type="ORF">ILEXP_LOCUS4600</name>
</gene>
<dbReference type="Pfam" id="PF04006">
    <property type="entry name" value="Mpp10"/>
    <property type="match status" value="1"/>
</dbReference>
<comment type="similarity">
    <text evidence="6">Belongs to the MPP10 family.</text>
</comment>
<reference evidence="8 9" key="1">
    <citation type="submission" date="2024-02" db="EMBL/GenBank/DDBJ databases">
        <authorList>
            <person name="Vignale AGUSTIN F."/>
            <person name="Sosa J E."/>
            <person name="Modenutti C."/>
        </authorList>
    </citation>
    <scope>NUCLEOTIDE SEQUENCE [LARGE SCALE GENOMIC DNA]</scope>
</reference>
<feature type="region of interest" description="Disordered" evidence="7">
    <location>
        <begin position="122"/>
        <end position="248"/>
    </location>
</feature>
<dbReference type="AlphaFoldDB" id="A0ABC8QYT0"/>
<keyword evidence="2" id="KW-0690">Ribosome biogenesis</keyword>
<dbReference type="PANTHER" id="PTHR17039:SF0">
    <property type="entry name" value="U3 SMALL NUCLEOLAR RIBONUCLEOPROTEIN PROTEIN MPP10"/>
    <property type="match status" value="1"/>
</dbReference>
<evidence type="ECO:0000256" key="7">
    <source>
        <dbReference type="SAM" id="MobiDB-lite"/>
    </source>
</evidence>
<keyword evidence="9" id="KW-1185">Reference proteome</keyword>
<evidence type="ECO:0000256" key="4">
    <source>
        <dbReference type="ARBA" id="ARBA00023242"/>
    </source>
</evidence>